<evidence type="ECO:0000256" key="4">
    <source>
        <dbReference type="ARBA" id="ARBA00022622"/>
    </source>
</evidence>
<feature type="region of interest" description="Disordered" evidence="8">
    <location>
        <begin position="453"/>
        <end position="482"/>
    </location>
</feature>
<keyword evidence="4" id="KW-0336">GPI-anchor</keyword>
<comment type="function">
    <text evidence="1">VSG forms a coat on the surface of the parasite. The trypanosome evades the immune response of the host by expressing a series of antigenically distinct VSGs from an estimated 1000 VSG genes.</text>
</comment>
<feature type="domain" description="Trypanosome variant surface glycoprotein C-terminal" evidence="11">
    <location>
        <begin position="412"/>
        <end position="512"/>
    </location>
</feature>
<feature type="region of interest" description="Disordered" evidence="8">
    <location>
        <begin position="395"/>
        <end position="415"/>
    </location>
</feature>
<keyword evidence="5" id="KW-0472">Membrane</keyword>
<keyword evidence="9" id="KW-0732">Signal</keyword>
<evidence type="ECO:0000256" key="2">
    <source>
        <dbReference type="ARBA" id="ARBA00004609"/>
    </source>
</evidence>
<dbReference type="Gene3D" id="3.30.1680.40">
    <property type="match status" value="1"/>
</dbReference>
<accession>M4T1N9</accession>
<dbReference type="Gene3D" id="1.10.470.10">
    <property type="entry name" value="Variant Surface Glycoprotein, subunit A, domain 2"/>
    <property type="match status" value="1"/>
</dbReference>
<keyword evidence="3" id="KW-1003">Cell membrane</keyword>
<evidence type="ECO:0000256" key="9">
    <source>
        <dbReference type="SAM" id="SignalP"/>
    </source>
</evidence>
<evidence type="ECO:0000256" key="1">
    <source>
        <dbReference type="ARBA" id="ARBA00002523"/>
    </source>
</evidence>
<organism evidence="12">
    <name type="scientific">Trypanosoma brucei</name>
    <dbReference type="NCBI Taxonomy" id="5691"/>
    <lineage>
        <taxon>Eukaryota</taxon>
        <taxon>Discoba</taxon>
        <taxon>Euglenozoa</taxon>
        <taxon>Kinetoplastea</taxon>
        <taxon>Metakinetoplastina</taxon>
        <taxon>Trypanosomatida</taxon>
        <taxon>Trypanosomatidae</taxon>
        <taxon>Trypanosoma</taxon>
    </lineage>
</organism>
<evidence type="ECO:0000256" key="7">
    <source>
        <dbReference type="ARBA" id="ARBA00023288"/>
    </source>
</evidence>
<dbReference type="VEuPathDB" id="TriTrypDB:Tb427_070071200"/>
<evidence type="ECO:0000259" key="10">
    <source>
        <dbReference type="Pfam" id="PF00913"/>
    </source>
</evidence>
<dbReference type="SUPFAM" id="SSF118251">
    <property type="entry name" value="Variant surface glycoprotein MITAT 1.2, VSG 221, C-terminal domain"/>
    <property type="match status" value="1"/>
</dbReference>
<dbReference type="InterPro" id="IPR019609">
    <property type="entry name" value="Variant_surf_glycoprt_trypan_C"/>
</dbReference>
<evidence type="ECO:0000256" key="3">
    <source>
        <dbReference type="ARBA" id="ARBA00022475"/>
    </source>
</evidence>
<dbReference type="VEuPathDB" id="TriTrypDB:Tb1125.7.6540"/>
<dbReference type="GO" id="GO:0042783">
    <property type="term" value="P:symbiont-mediated evasion of host immune response"/>
    <property type="evidence" value="ECO:0007669"/>
    <property type="project" value="InterPro"/>
</dbReference>
<keyword evidence="6" id="KW-0325">Glycoprotein</keyword>
<feature type="chain" id="PRO_5004058786" evidence="9">
    <location>
        <begin position="28"/>
        <end position="514"/>
    </location>
</feature>
<evidence type="ECO:0000313" key="12">
    <source>
        <dbReference type="EMBL" id="AGH60982.1"/>
    </source>
</evidence>
<dbReference type="AlphaFoldDB" id="M4T1N9"/>
<feature type="compositionally biased region" description="Basic and acidic residues" evidence="8">
    <location>
        <begin position="161"/>
        <end position="170"/>
    </location>
</feature>
<sequence>MKPRSCSKQPAASVILAVLLTTTSTEGAANMGLKKETWVPLCNLAKELGEVTSEAATEQKRILKLALDFRKEALQLEVYSRLAPTAAVAEKSIVLATYVASMADIALAKLQTVDSDNFLAAVAATSYAKGAIDEFITVAAQTKESDVHGCLHGGDGNPHNFEGKTIHGTDCRTGVPKTTGDGRTKKTITAGGIAGTQAGLDNSNSLQSANKNCRLFAKSNADGLGKAGDVDAAKLHYAAGYIEIDTGSNDGKVNLLNLNRPTLTDRTEATAWQAVITTVGALPKISDEDYTNTSDKLESTERAAKTIARIIKNVDDGTIANSKAAITNLFGATSKDTVDKLLSDAANYKLKDKIAGTDKETALNAMSTGQLEAILATLNIALIKDKEKLKQELTDAKQNKETKSAEDQEKECNKAGDNKGECDKLKGQGCIFKEDGETNKKCTLNKEAKQALEKANQETGGKDKKTDSKCTGKEQKDCKSPDCKWEGETCKDSSILLNKQFALMASAFVSFVAL</sequence>
<keyword evidence="7" id="KW-0449">Lipoprotein</keyword>
<proteinExistence type="predicted"/>
<reference evidence="12" key="1">
    <citation type="submission" date="2013-02" db="EMBL/GenBank/DDBJ databases">
        <authorList>
            <person name="Cross G.A.M."/>
            <person name="Kim H.-S."/>
            <person name="Wickstead B."/>
        </authorList>
    </citation>
    <scope>NUCLEOTIDE SEQUENCE</scope>
    <source>
        <strain evidence="12">Lister 427</strain>
    </source>
</reference>
<feature type="domain" description="Trypanosome variant surface glycoprotein A-type N-terminal" evidence="10">
    <location>
        <begin position="15"/>
        <end position="375"/>
    </location>
</feature>
<dbReference type="SUPFAM" id="SSF58087">
    <property type="entry name" value="Variant surface glycoprotein (N-terminal domain)"/>
    <property type="match status" value="1"/>
</dbReference>
<dbReference type="Pfam" id="PF00913">
    <property type="entry name" value="Trypan_glycop"/>
    <property type="match status" value="1"/>
</dbReference>
<dbReference type="Gene3D" id="3.90.150.10">
    <property type="entry name" value="Variant Surface Glycoprotein, subunit A domain 1"/>
    <property type="match status" value="1"/>
</dbReference>
<feature type="signal peptide" evidence="9">
    <location>
        <begin position="1"/>
        <end position="27"/>
    </location>
</feature>
<evidence type="ECO:0000259" key="11">
    <source>
        <dbReference type="Pfam" id="PF10659"/>
    </source>
</evidence>
<dbReference type="GO" id="GO:0098552">
    <property type="term" value="C:side of membrane"/>
    <property type="evidence" value="ECO:0007669"/>
    <property type="project" value="UniProtKB-KW"/>
</dbReference>
<dbReference type="VEuPathDB" id="TriTrypDB:Tb927.7.6540"/>
<reference evidence="12" key="2">
    <citation type="journal article" date="2014" name="Mol. Biochem. Parasitol.">
        <title>Capturing the variant surface glycoprotein repertoire (the VSGnome) of Trypanosoma brucei Lister 427.</title>
        <authorList>
            <person name="Cross G.A."/>
            <person name="Kim H.S."/>
            <person name="Wickstead B."/>
        </authorList>
    </citation>
    <scope>NUCLEOTIDE SEQUENCE</scope>
    <source>
        <strain evidence="12">Lister 427</strain>
    </source>
</reference>
<dbReference type="InterPro" id="IPR001812">
    <property type="entry name" value="Trypano_VSG_A_N_dom"/>
</dbReference>
<dbReference type="GO" id="GO:0005886">
    <property type="term" value="C:plasma membrane"/>
    <property type="evidence" value="ECO:0007669"/>
    <property type="project" value="UniProtKB-SubCell"/>
</dbReference>
<evidence type="ECO:0000256" key="8">
    <source>
        <dbReference type="SAM" id="MobiDB-lite"/>
    </source>
</evidence>
<dbReference type="InterPro" id="IPR027446">
    <property type="entry name" value="VSG_C_dom_sf"/>
</dbReference>
<protein>
    <submittedName>
        <fullName evidence="12">Variant surface glycoprotein 412</fullName>
    </submittedName>
</protein>
<dbReference type="VEuPathDB" id="TriTrypDB:Tbg972.7.7550"/>
<dbReference type="Pfam" id="PF10659">
    <property type="entry name" value="Trypan_glycop_C"/>
    <property type="match status" value="1"/>
</dbReference>
<feature type="region of interest" description="Disordered" evidence="8">
    <location>
        <begin position="161"/>
        <end position="186"/>
    </location>
</feature>
<comment type="subcellular location">
    <subcellularLocation>
        <location evidence="2">Cell membrane</location>
        <topology evidence="2">Lipid-anchor</topology>
        <topology evidence="2">GPI-anchor</topology>
    </subcellularLocation>
</comment>
<evidence type="ECO:0000256" key="6">
    <source>
        <dbReference type="ARBA" id="ARBA00023180"/>
    </source>
</evidence>
<evidence type="ECO:0000256" key="5">
    <source>
        <dbReference type="ARBA" id="ARBA00023136"/>
    </source>
</evidence>
<name>M4T1N9_9TRYP</name>
<dbReference type="EMBL" id="KC613551">
    <property type="protein sequence ID" value="AGH60982.1"/>
    <property type="molecule type" value="Genomic_DNA"/>
</dbReference>